<keyword evidence="5" id="KW-0503">Monooxygenase</keyword>
<keyword evidence="5" id="KW-0560">Oxidoreductase</keyword>
<evidence type="ECO:0000256" key="1">
    <source>
        <dbReference type="ARBA" id="ARBA00001974"/>
    </source>
</evidence>
<name>A0ABW5GRT6_9PSEU</name>
<sequence>MDADVVIAGAGPVGLLLAAELRLAGVRPLLLDRLPGPTGQRKARGIGPLAVEALARRGLAEAVAGYREAAEADLRRDRAGVDGAASKLHFGWIHRVDPVLPGEPERVGSLIWQRDLERILAAHAAGLGVVPHWEHTVTGLDTAGDEVVVTVDTPRGTRRIRAGHVVGCDGGRSAVRALAGFDFPGTDPMLIGRIARIEADGPPLPTGRLRTERGIFSHDGERGVVGTFEFDARAADRTPLAATSLQESIRRVTGVPAVVTAIAEPQQFTDYAAQASTYRRGRVLLAGDAAHVHSPNGGQGLTLGLLDAANLGWKLAATVAGTAPGGLLDSYTAERHPVAASVLANTLAQSVLMRPGPHVDALRAVLTDLMELPDVNRYFARMLTGLDLRHEFPYPGNGHPLLGRPCPDLRITRTGGECRLSELTGSGHAVLLCEENAFPAGIPAIPPDRVRLVPVRSTSRADTATLLVRPDGIVAWAARPGEDAGTGPRAALATWFGTHLP</sequence>
<dbReference type="EMBL" id="JBHUKU010000021">
    <property type="protein sequence ID" value="MFD2463551.1"/>
    <property type="molecule type" value="Genomic_DNA"/>
</dbReference>
<keyword evidence="2" id="KW-0285">Flavoprotein</keyword>
<dbReference type="PANTHER" id="PTHR43004:SF19">
    <property type="entry name" value="BINDING MONOOXYGENASE, PUTATIVE (JCVI)-RELATED"/>
    <property type="match status" value="1"/>
</dbReference>
<proteinExistence type="predicted"/>
<dbReference type="Pfam" id="PF01494">
    <property type="entry name" value="FAD_binding_3"/>
    <property type="match status" value="1"/>
</dbReference>
<dbReference type="Proteomes" id="UP001597419">
    <property type="component" value="Unassembled WGS sequence"/>
</dbReference>
<evidence type="ECO:0000259" key="4">
    <source>
        <dbReference type="Pfam" id="PF01494"/>
    </source>
</evidence>
<dbReference type="SUPFAM" id="SSF51905">
    <property type="entry name" value="FAD/NAD(P)-binding domain"/>
    <property type="match status" value="1"/>
</dbReference>
<reference evidence="6" key="1">
    <citation type="journal article" date="2019" name="Int. J. Syst. Evol. Microbiol.">
        <title>The Global Catalogue of Microorganisms (GCM) 10K type strain sequencing project: providing services to taxonomists for standard genome sequencing and annotation.</title>
        <authorList>
            <consortium name="The Broad Institute Genomics Platform"/>
            <consortium name="The Broad Institute Genome Sequencing Center for Infectious Disease"/>
            <person name="Wu L."/>
            <person name="Ma J."/>
        </authorList>
    </citation>
    <scope>NUCLEOTIDE SEQUENCE [LARGE SCALE GENOMIC DNA]</scope>
    <source>
        <strain evidence="6">CGMCC 4.7643</strain>
    </source>
</reference>
<keyword evidence="6" id="KW-1185">Reference proteome</keyword>
<dbReference type="GO" id="GO:0004497">
    <property type="term" value="F:monooxygenase activity"/>
    <property type="evidence" value="ECO:0007669"/>
    <property type="project" value="UniProtKB-KW"/>
</dbReference>
<evidence type="ECO:0000313" key="5">
    <source>
        <dbReference type="EMBL" id="MFD2463551.1"/>
    </source>
</evidence>
<dbReference type="InterPro" id="IPR036188">
    <property type="entry name" value="FAD/NAD-bd_sf"/>
</dbReference>
<keyword evidence="3" id="KW-0274">FAD</keyword>
<dbReference type="Gene3D" id="3.50.50.60">
    <property type="entry name" value="FAD/NAD(P)-binding domain"/>
    <property type="match status" value="2"/>
</dbReference>
<feature type="domain" description="FAD-binding" evidence="4">
    <location>
        <begin position="2"/>
        <end position="345"/>
    </location>
</feature>
<evidence type="ECO:0000313" key="6">
    <source>
        <dbReference type="Proteomes" id="UP001597419"/>
    </source>
</evidence>
<evidence type="ECO:0000256" key="2">
    <source>
        <dbReference type="ARBA" id="ARBA00022630"/>
    </source>
</evidence>
<dbReference type="PRINTS" id="PR00420">
    <property type="entry name" value="RNGMNOXGNASE"/>
</dbReference>
<dbReference type="InterPro" id="IPR050641">
    <property type="entry name" value="RIFMO-like"/>
</dbReference>
<gene>
    <name evidence="5" type="ORF">ACFSYJ_33400</name>
</gene>
<dbReference type="Gene3D" id="3.40.30.120">
    <property type="match status" value="1"/>
</dbReference>
<evidence type="ECO:0000256" key="3">
    <source>
        <dbReference type="ARBA" id="ARBA00022827"/>
    </source>
</evidence>
<accession>A0ABW5GRT6</accession>
<protein>
    <submittedName>
        <fullName evidence="5">FAD-dependent monooxygenase</fullName>
    </submittedName>
</protein>
<comment type="cofactor">
    <cofactor evidence="1">
        <name>FAD</name>
        <dbReference type="ChEBI" id="CHEBI:57692"/>
    </cofactor>
</comment>
<dbReference type="Pfam" id="PF21274">
    <property type="entry name" value="Rng_hyd_C"/>
    <property type="match status" value="1"/>
</dbReference>
<organism evidence="5 6">
    <name type="scientific">Amycolatopsis samaneae</name>
    <dbReference type="NCBI Taxonomy" id="664691"/>
    <lineage>
        <taxon>Bacteria</taxon>
        <taxon>Bacillati</taxon>
        <taxon>Actinomycetota</taxon>
        <taxon>Actinomycetes</taxon>
        <taxon>Pseudonocardiales</taxon>
        <taxon>Pseudonocardiaceae</taxon>
        <taxon>Amycolatopsis</taxon>
    </lineage>
</organism>
<dbReference type="InterPro" id="IPR002938">
    <property type="entry name" value="FAD-bd"/>
</dbReference>
<dbReference type="PANTHER" id="PTHR43004">
    <property type="entry name" value="TRK SYSTEM POTASSIUM UPTAKE PROTEIN"/>
    <property type="match status" value="1"/>
</dbReference>
<comment type="caution">
    <text evidence="5">The sequence shown here is derived from an EMBL/GenBank/DDBJ whole genome shotgun (WGS) entry which is preliminary data.</text>
</comment>
<dbReference type="RefSeq" id="WP_345400526.1">
    <property type="nucleotide sequence ID" value="NZ_BAABHG010000011.1"/>
</dbReference>